<sequence>MKNFYNAVLMLVVFFAFQISAFSQKEHGSKSSDNSKNVELSFYKSSDNPITSETVDYFVELTNNTGKPQVFQIRGEMISCDDASLQSSDVKFEILDKNGVPLKLIKISENQRVQFIVRTTKLDMNKTSWSCVQIHAKSDSSSQQNFASILIKQLNPGASNFK</sequence>
<gene>
    <name evidence="2" type="ORF">LLW17_18600</name>
</gene>
<reference evidence="2 3" key="1">
    <citation type="submission" date="2021-11" db="EMBL/GenBank/DDBJ databases">
        <title>Seasonal and diel survey of microbial diversity of the Tyrrhenian coast.</title>
        <authorList>
            <person name="Gattoni G."/>
            <person name="Corral P."/>
        </authorList>
    </citation>
    <scope>NUCLEOTIDE SEQUENCE [LARGE SCALE GENOMIC DNA]</scope>
    <source>
        <strain evidence="2 3">Mr9</strain>
    </source>
</reference>
<feature type="signal peptide" evidence="1">
    <location>
        <begin position="1"/>
        <end position="21"/>
    </location>
</feature>
<protein>
    <recommendedName>
        <fullName evidence="4">DUF1573 domain-containing protein</fullName>
    </recommendedName>
</protein>
<dbReference type="Proteomes" id="UP001197770">
    <property type="component" value="Unassembled WGS sequence"/>
</dbReference>
<comment type="caution">
    <text evidence="2">The sequence shown here is derived from an EMBL/GenBank/DDBJ whole genome shotgun (WGS) entry which is preliminary data.</text>
</comment>
<accession>A0ABS8GXK2</accession>
<organism evidence="2 3">
    <name type="scientific">Leeuwenhoekiella parthenopeia</name>
    <dbReference type="NCBI Taxonomy" id="2890320"/>
    <lineage>
        <taxon>Bacteria</taxon>
        <taxon>Pseudomonadati</taxon>
        <taxon>Bacteroidota</taxon>
        <taxon>Flavobacteriia</taxon>
        <taxon>Flavobacteriales</taxon>
        <taxon>Flavobacteriaceae</taxon>
        <taxon>Leeuwenhoekiella</taxon>
    </lineage>
</organism>
<evidence type="ECO:0000256" key="1">
    <source>
        <dbReference type="SAM" id="SignalP"/>
    </source>
</evidence>
<keyword evidence="1" id="KW-0732">Signal</keyword>
<name>A0ABS8GXK2_9FLAO</name>
<proteinExistence type="predicted"/>
<dbReference type="RefSeq" id="WP_228231796.1">
    <property type="nucleotide sequence ID" value="NZ_JAJGMW010000041.1"/>
</dbReference>
<evidence type="ECO:0008006" key="4">
    <source>
        <dbReference type="Google" id="ProtNLM"/>
    </source>
</evidence>
<evidence type="ECO:0000313" key="2">
    <source>
        <dbReference type="EMBL" id="MCC4214739.1"/>
    </source>
</evidence>
<feature type="chain" id="PRO_5045286793" description="DUF1573 domain-containing protein" evidence="1">
    <location>
        <begin position="22"/>
        <end position="162"/>
    </location>
</feature>
<dbReference type="EMBL" id="JAJGMW010000041">
    <property type="protein sequence ID" value="MCC4214739.1"/>
    <property type="molecule type" value="Genomic_DNA"/>
</dbReference>
<evidence type="ECO:0000313" key="3">
    <source>
        <dbReference type="Proteomes" id="UP001197770"/>
    </source>
</evidence>
<keyword evidence="3" id="KW-1185">Reference proteome</keyword>